<accession>A0A4C1SIR5</accession>
<dbReference type="SUPFAM" id="SSF50911">
    <property type="entry name" value="Mannose 6-phosphate receptor domain"/>
    <property type="match status" value="1"/>
</dbReference>
<keyword evidence="3" id="KW-1185">Reference proteome</keyword>
<keyword evidence="1" id="KW-0732">Signal</keyword>
<proteinExistence type="predicted"/>
<dbReference type="AlphaFoldDB" id="A0A4C1SIR5"/>
<sequence length="208" mass="23231">MSKGFSPSWCLLLIGCIQFKVACADYIEEGNSLNITTGECSLTEPIYGHKFDFSALRSDFAHLTRSHWGDTFEFNICGNITRKCNGRSDVAACLKKSNNKEYVLERGSPQKGGCPPPERSSSFSLARRKYCCHGLVEDPMSYLRPSCMTDIALRSSSGRFPFRFIILPKKRGLSYDDIVVFAVKLLAKTSVSQSFYIADLDSFPSMVL</sequence>
<evidence type="ECO:0000313" key="2">
    <source>
        <dbReference type="EMBL" id="GBP01108.1"/>
    </source>
</evidence>
<dbReference type="Gene3D" id="2.70.130.10">
    <property type="entry name" value="Mannose-6-phosphate receptor binding domain"/>
    <property type="match status" value="1"/>
</dbReference>
<feature type="signal peptide" evidence="1">
    <location>
        <begin position="1"/>
        <end position="24"/>
    </location>
</feature>
<name>A0A4C1SIR5_EUMVA</name>
<comment type="caution">
    <text evidence="2">The sequence shown here is derived from an EMBL/GenBank/DDBJ whole genome shotgun (WGS) entry which is preliminary data.</text>
</comment>
<dbReference type="PROSITE" id="PS51257">
    <property type="entry name" value="PROKAR_LIPOPROTEIN"/>
    <property type="match status" value="1"/>
</dbReference>
<organism evidence="2 3">
    <name type="scientific">Eumeta variegata</name>
    <name type="common">Bagworm moth</name>
    <name type="synonym">Eumeta japonica</name>
    <dbReference type="NCBI Taxonomy" id="151549"/>
    <lineage>
        <taxon>Eukaryota</taxon>
        <taxon>Metazoa</taxon>
        <taxon>Ecdysozoa</taxon>
        <taxon>Arthropoda</taxon>
        <taxon>Hexapoda</taxon>
        <taxon>Insecta</taxon>
        <taxon>Pterygota</taxon>
        <taxon>Neoptera</taxon>
        <taxon>Endopterygota</taxon>
        <taxon>Lepidoptera</taxon>
        <taxon>Glossata</taxon>
        <taxon>Ditrysia</taxon>
        <taxon>Tineoidea</taxon>
        <taxon>Psychidae</taxon>
        <taxon>Oiketicinae</taxon>
        <taxon>Eumeta</taxon>
    </lineage>
</organism>
<evidence type="ECO:0000313" key="3">
    <source>
        <dbReference type="Proteomes" id="UP000299102"/>
    </source>
</evidence>
<dbReference type="OrthoDB" id="4504960at2759"/>
<protein>
    <submittedName>
        <fullName evidence="2">Uncharacterized protein</fullName>
    </submittedName>
</protein>
<gene>
    <name evidence="2" type="ORF">EVAR_69284_1</name>
</gene>
<reference evidence="2 3" key="1">
    <citation type="journal article" date="2019" name="Commun. Biol.">
        <title>The bagworm genome reveals a unique fibroin gene that provides high tensile strength.</title>
        <authorList>
            <person name="Kono N."/>
            <person name="Nakamura H."/>
            <person name="Ohtoshi R."/>
            <person name="Tomita M."/>
            <person name="Numata K."/>
            <person name="Arakawa K."/>
        </authorList>
    </citation>
    <scope>NUCLEOTIDE SEQUENCE [LARGE SCALE GENOMIC DNA]</scope>
</reference>
<evidence type="ECO:0000256" key="1">
    <source>
        <dbReference type="SAM" id="SignalP"/>
    </source>
</evidence>
<dbReference type="InterPro" id="IPR009011">
    <property type="entry name" value="Man6P_isomerase_rcpt-bd_dom_sf"/>
</dbReference>
<dbReference type="STRING" id="151549.A0A4C1SIR5"/>
<dbReference type="Proteomes" id="UP000299102">
    <property type="component" value="Unassembled WGS sequence"/>
</dbReference>
<feature type="chain" id="PRO_5020040880" evidence="1">
    <location>
        <begin position="25"/>
        <end position="208"/>
    </location>
</feature>
<dbReference type="EMBL" id="BGZK01003421">
    <property type="protein sequence ID" value="GBP01108.1"/>
    <property type="molecule type" value="Genomic_DNA"/>
</dbReference>